<dbReference type="Proteomes" id="UP000460718">
    <property type="component" value="Unassembled WGS sequence"/>
</dbReference>
<dbReference type="EMBL" id="QXGD01000353">
    <property type="protein sequence ID" value="KAE9242231.1"/>
    <property type="molecule type" value="Genomic_DNA"/>
</dbReference>
<dbReference type="AlphaFoldDB" id="A0A6A4EJZ5"/>
<proteinExistence type="predicted"/>
<dbReference type="EMBL" id="QXGC01000590">
    <property type="protein sequence ID" value="KAE9228631.1"/>
    <property type="molecule type" value="Genomic_DNA"/>
</dbReference>
<evidence type="ECO:0000313" key="11">
    <source>
        <dbReference type="Proteomes" id="UP000429523"/>
    </source>
</evidence>
<dbReference type="Proteomes" id="UP000437068">
    <property type="component" value="Unassembled WGS sequence"/>
</dbReference>
<evidence type="ECO:0000313" key="12">
    <source>
        <dbReference type="Proteomes" id="UP000433483"/>
    </source>
</evidence>
<name>A0A6A4EJZ5_9STRA</name>
<protein>
    <submittedName>
        <fullName evidence="10">Uncharacterized protein</fullName>
    </submittedName>
</protein>
<dbReference type="Proteomes" id="UP000488956">
    <property type="component" value="Unassembled WGS sequence"/>
</dbReference>
<evidence type="ECO:0000313" key="19">
    <source>
        <dbReference type="Proteomes" id="UP000488956"/>
    </source>
</evidence>
<dbReference type="EMBL" id="QXGF01000575">
    <property type="protein sequence ID" value="KAE8938239.1"/>
    <property type="molecule type" value="Genomic_DNA"/>
</dbReference>
<evidence type="ECO:0000313" key="10">
    <source>
        <dbReference type="EMBL" id="KAE9323586.1"/>
    </source>
</evidence>
<dbReference type="Proteomes" id="UP000429523">
    <property type="component" value="Unassembled WGS sequence"/>
</dbReference>
<feature type="region of interest" description="Disordered" evidence="1">
    <location>
        <begin position="101"/>
        <end position="121"/>
    </location>
</feature>
<evidence type="ECO:0000313" key="15">
    <source>
        <dbReference type="Proteomes" id="UP000440732"/>
    </source>
</evidence>
<evidence type="ECO:0000313" key="7">
    <source>
        <dbReference type="EMBL" id="KAE9228309.1"/>
    </source>
</evidence>
<evidence type="ECO:0000313" key="13">
    <source>
        <dbReference type="Proteomes" id="UP000437068"/>
    </source>
</evidence>
<evidence type="ECO:0000313" key="16">
    <source>
        <dbReference type="Proteomes" id="UP000441208"/>
    </source>
</evidence>
<dbReference type="Proteomes" id="UP000476176">
    <property type="component" value="Unassembled WGS sequence"/>
</dbReference>
<reference evidence="11 12" key="1">
    <citation type="submission" date="2018-08" db="EMBL/GenBank/DDBJ databases">
        <title>Genomic investigation of the strawberry pathogen Phytophthora fragariae indicates pathogenicity is determined by transcriptional variation in three key races.</title>
        <authorList>
            <person name="Adams T.M."/>
            <person name="Armitage A.D."/>
            <person name="Sobczyk M.K."/>
            <person name="Bates H.J."/>
            <person name="Dunwell J.M."/>
            <person name="Nellist C.F."/>
            <person name="Harrison R.J."/>
        </authorList>
    </citation>
    <scope>NUCLEOTIDE SEQUENCE [LARGE SCALE GENOMIC DNA]</scope>
    <source>
        <strain evidence="10 13">A4</strain>
        <strain evidence="9 14">BC-1</strain>
        <strain evidence="8 18">BC-23</strain>
        <strain evidence="7 12">NOV-27</strain>
        <strain evidence="6 15">NOV-5</strain>
        <strain evidence="4 16">NOV-71</strain>
        <strain evidence="2 11">NOV-9</strain>
        <strain evidence="5 19">ONT-3</strain>
        <strain evidence="3 17">SCRP245</strain>
    </source>
</reference>
<evidence type="ECO:0000313" key="6">
    <source>
        <dbReference type="EMBL" id="KAE9144033.1"/>
    </source>
</evidence>
<dbReference type="Proteomes" id="UP000440367">
    <property type="component" value="Unassembled WGS sequence"/>
</dbReference>
<accession>A0A6A4EJZ5</accession>
<evidence type="ECO:0000313" key="4">
    <source>
        <dbReference type="EMBL" id="KAE9120712.1"/>
    </source>
</evidence>
<evidence type="ECO:0000313" key="3">
    <source>
        <dbReference type="EMBL" id="KAE9017906.1"/>
    </source>
</evidence>
<evidence type="ECO:0000313" key="18">
    <source>
        <dbReference type="Proteomes" id="UP000476176"/>
    </source>
</evidence>
<dbReference type="Proteomes" id="UP000433483">
    <property type="component" value="Unassembled WGS sequence"/>
</dbReference>
<sequence>MCWFFVFAERSSTVGAQLNKIIDDATLTFKAQAVFDDKDVAFYNFAGTDACNQANDVLGSAQYADYEGLHVQLVQLLTNNQDGIAPNRSALLKASLLHGRKSKKGVVNRPAQRHHSPHPRAACQRHFLRRHKASR</sequence>
<dbReference type="EMBL" id="QXGA01000571">
    <property type="protein sequence ID" value="KAE9144033.1"/>
    <property type="molecule type" value="Genomic_DNA"/>
</dbReference>
<evidence type="ECO:0000313" key="8">
    <source>
        <dbReference type="EMBL" id="KAE9228631.1"/>
    </source>
</evidence>
<dbReference type="EMBL" id="QXFW01000275">
    <property type="protein sequence ID" value="KAE9017906.1"/>
    <property type="molecule type" value="Genomic_DNA"/>
</dbReference>
<dbReference type="EMBL" id="QXFZ01000331">
    <property type="protein sequence ID" value="KAE9120712.1"/>
    <property type="molecule type" value="Genomic_DNA"/>
</dbReference>
<evidence type="ECO:0000313" key="2">
    <source>
        <dbReference type="EMBL" id="KAE8938239.1"/>
    </source>
</evidence>
<dbReference type="Proteomes" id="UP000440732">
    <property type="component" value="Unassembled WGS sequence"/>
</dbReference>
<dbReference type="EMBL" id="QXGB01000141">
    <property type="protein sequence ID" value="KAE9228309.1"/>
    <property type="molecule type" value="Genomic_DNA"/>
</dbReference>
<evidence type="ECO:0000313" key="9">
    <source>
        <dbReference type="EMBL" id="KAE9242231.1"/>
    </source>
</evidence>
<evidence type="ECO:0000256" key="1">
    <source>
        <dbReference type="SAM" id="MobiDB-lite"/>
    </source>
</evidence>
<evidence type="ECO:0000313" key="17">
    <source>
        <dbReference type="Proteomes" id="UP000460718"/>
    </source>
</evidence>
<evidence type="ECO:0000313" key="14">
    <source>
        <dbReference type="Proteomes" id="UP000440367"/>
    </source>
</evidence>
<dbReference type="OrthoDB" id="10273383at2759"/>
<dbReference type="EMBL" id="QXFX01000292">
    <property type="protein sequence ID" value="KAE9121681.1"/>
    <property type="molecule type" value="Genomic_DNA"/>
</dbReference>
<organism evidence="10 13">
    <name type="scientific">Phytophthora fragariae</name>
    <dbReference type="NCBI Taxonomy" id="53985"/>
    <lineage>
        <taxon>Eukaryota</taxon>
        <taxon>Sar</taxon>
        <taxon>Stramenopiles</taxon>
        <taxon>Oomycota</taxon>
        <taxon>Peronosporomycetes</taxon>
        <taxon>Peronosporales</taxon>
        <taxon>Peronosporaceae</taxon>
        <taxon>Phytophthora</taxon>
    </lineage>
</organism>
<comment type="caution">
    <text evidence="10">The sequence shown here is derived from an EMBL/GenBank/DDBJ whole genome shotgun (WGS) entry which is preliminary data.</text>
</comment>
<gene>
    <name evidence="10" type="ORF">PF001_g3850</name>
    <name evidence="9" type="ORF">PF002_g8863</name>
    <name evidence="8" type="ORF">PF004_g11023</name>
    <name evidence="7" type="ORF">PF005_g4376</name>
    <name evidence="6" type="ORF">PF006_g10987</name>
    <name evidence="4" type="ORF">PF007_g8066</name>
    <name evidence="2" type="ORF">PF009_g11877</name>
    <name evidence="5" type="ORF">PF010_g7008</name>
    <name evidence="3" type="ORF">PF011_g6498</name>
</gene>
<evidence type="ECO:0000313" key="5">
    <source>
        <dbReference type="EMBL" id="KAE9121681.1"/>
    </source>
</evidence>
<keyword evidence="12" id="KW-1185">Reference proteome</keyword>
<feature type="compositionally biased region" description="Basic residues" evidence="1">
    <location>
        <begin position="101"/>
        <end position="118"/>
    </location>
</feature>
<dbReference type="EMBL" id="QXGE01000125">
    <property type="protein sequence ID" value="KAE9323586.1"/>
    <property type="molecule type" value="Genomic_DNA"/>
</dbReference>
<dbReference type="Proteomes" id="UP000441208">
    <property type="component" value="Unassembled WGS sequence"/>
</dbReference>